<evidence type="ECO:0000256" key="2">
    <source>
        <dbReference type="SAM" id="Phobius"/>
    </source>
</evidence>
<keyword evidence="2" id="KW-1133">Transmembrane helix</keyword>
<keyword evidence="4" id="KW-1185">Reference proteome</keyword>
<feature type="transmembrane region" description="Helical" evidence="2">
    <location>
        <begin position="183"/>
        <end position="203"/>
    </location>
</feature>
<accession>A6GKP4</accession>
<dbReference type="AlphaFoldDB" id="A6GKP4"/>
<feature type="region of interest" description="Disordered" evidence="1">
    <location>
        <begin position="217"/>
        <end position="284"/>
    </location>
</feature>
<evidence type="ECO:0000313" key="3">
    <source>
        <dbReference type="EMBL" id="EDM73562.1"/>
    </source>
</evidence>
<feature type="transmembrane region" description="Helical" evidence="2">
    <location>
        <begin position="78"/>
        <end position="101"/>
    </location>
</feature>
<feature type="transmembrane region" description="Helical" evidence="2">
    <location>
        <begin position="113"/>
        <end position="132"/>
    </location>
</feature>
<sequence length="284" mass="28944">MSLSLLAELQTQASVLGAIPAVGRQILEGLDRWGNTLLICAWALPLAGLIYAVLLLGQMFAPTCEWREDEHIGLKAMLAGLLLLGTGLLANGVQGLLFLFVTFNDFGAGLERAVPDLIVGFAVVSAVLLVGIPSSNHEEHPQAMRMSAGAVTMSGAVGTVLGAERLFAEIFAFDGWPPIADAGASFITALLTVLIAGYAYAGLTKLDGSDLRLGLGLSRGPQRVQSAPTPSPRPQSGAPPSAAPDLAPTVSVPASAQAQAPGVQGTGRPASTLRGPPGGPSAPG</sequence>
<keyword evidence="2" id="KW-0812">Transmembrane</keyword>
<comment type="caution">
    <text evidence="3">The sequence shown here is derived from an EMBL/GenBank/DDBJ whole genome shotgun (WGS) entry which is preliminary data.</text>
</comment>
<protein>
    <submittedName>
        <fullName evidence="3">Uncharacterized protein</fullName>
    </submittedName>
</protein>
<gene>
    <name evidence="3" type="ORF">PPSIR1_06678</name>
</gene>
<dbReference type="Proteomes" id="UP000005801">
    <property type="component" value="Unassembled WGS sequence"/>
</dbReference>
<dbReference type="RefSeq" id="WP_006977280.1">
    <property type="nucleotide sequence ID" value="NZ_ABCS01000212.1"/>
</dbReference>
<feature type="transmembrane region" description="Helical" evidence="2">
    <location>
        <begin position="33"/>
        <end position="57"/>
    </location>
</feature>
<evidence type="ECO:0000313" key="4">
    <source>
        <dbReference type="Proteomes" id="UP000005801"/>
    </source>
</evidence>
<organism evidence="3 4">
    <name type="scientific">Plesiocystis pacifica SIR-1</name>
    <dbReference type="NCBI Taxonomy" id="391625"/>
    <lineage>
        <taxon>Bacteria</taxon>
        <taxon>Pseudomonadati</taxon>
        <taxon>Myxococcota</taxon>
        <taxon>Polyangia</taxon>
        <taxon>Nannocystales</taxon>
        <taxon>Nannocystaceae</taxon>
        <taxon>Plesiocystis</taxon>
    </lineage>
</organism>
<dbReference type="EMBL" id="ABCS01000212">
    <property type="protein sequence ID" value="EDM73562.1"/>
    <property type="molecule type" value="Genomic_DNA"/>
</dbReference>
<name>A6GKP4_9BACT</name>
<evidence type="ECO:0000256" key="1">
    <source>
        <dbReference type="SAM" id="MobiDB-lite"/>
    </source>
</evidence>
<keyword evidence="2" id="KW-0472">Membrane</keyword>
<feature type="transmembrane region" description="Helical" evidence="2">
    <location>
        <begin position="144"/>
        <end position="163"/>
    </location>
</feature>
<proteinExistence type="predicted"/>
<reference evidence="3 4" key="1">
    <citation type="submission" date="2007-06" db="EMBL/GenBank/DDBJ databases">
        <authorList>
            <person name="Shimkets L."/>
            <person name="Ferriera S."/>
            <person name="Johnson J."/>
            <person name="Kravitz S."/>
            <person name="Beeson K."/>
            <person name="Sutton G."/>
            <person name="Rogers Y.-H."/>
            <person name="Friedman R."/>
            <person name="Frazier M."/>
            <person name="Venter J.C."/>
        </authorList>
    </citation>
    <scope>NUCLEOTIDE SEQUENCE [LARGE SCALE GENOMIC DNA]</scope>
    <source>
        <strain evidence="3 4">SIR-1</strain>
    </source>
</reference>